<organism evidence="1 2">
    <name type="scientific">Phytophthora nicotianae P1976</name>
    <dbReference type="NCBI Taxonomy" id="1317066"/>
    <lineage>
        <taxon>Eukaryota</taxon>
        <taxon>Sar</taxon>
        <taxon>Stramenopiles</taxon>
        <taxon>Oomycota</taxon>
        <taxon>Peronosporomycetes</taxon>
        <taxon>Peronosporales</taxon>
        <taxon>Peronosporaceae</taxon>
        <taxon>Phytophthora</taxon>
    </lineage>
</organism>
<accession>A0A080ZZB0</accession>
<proteinExistence type="predicted"/>
<protein>
    <submittedName>
        <fullName evidence="1">Uncharacterized protein</fullName>
    </submittedName>
</protein>
<name>A0A080ZZB0_PHYNI</name>
<evidence type="ECO:0000313" key="2">
    <source>
        <dbReference type="Proteomes" id="UP000028582"/>
    </source>
</evidence>
<dbReference type="EMBL" id="ANJA01002126">
    <property type="protein sequence ID" value="ETO71971.1"/>
    <property type="molecule type" value="Genomic_DNA"/>
</dbReference>
<sequence>MAGLVIDCTYKTNRFYMPLLNAIIVTGFCRLHTFGCLARLNQILSGPSCRSRP</sequence>
<gene>
    <name evidence="1" type="ORF">F444_11832</name>
</gene>
<dbReference type="AlphaFoldDB" id="A0A080ZZB0"/>
<evidence type="ECO:0000313" key="1">
    <source>
        <dbReference type="EMBL" id="ETO71971.1"/>
    </source>
</evidence>
<dbReference type="Proteomes" id="UP000028582">
    <property type="component" value="Unassembled WGS sequence"/>
</dbReference>
<comment type="caution">
    <text evidence="1">The sequence shown here is derived from an EMBL/GenBank/DDBJ whole genome shotgun (WGS) entry which is preliminary data.</text>
</comment>
<reference evidence="1 2" key="1">
    <citation type="submission" date="2013-11" db="EMBL/GenBank/DDBJ databases">
        <title>The Genome Sequence of Phytophthora parasitica P1976.</title>
        <authorList>
            <consortium name="The Broad Institute Genomics Platform"/>
            <person name="Russ C."/>
            <person name="Tyler B."/>
            <person name="Panabieres F."/>
            <person name="Shan W."/>
            <person name="Tripathy S."/>
            <person name="Grunwald N."/>
            <person name="Machado M."/>
            <person name="Johnson C.S."/>
            <person name="Walker B."/>
            <person name="Young S."/>
            <person name="Zeng Q."/>
            <person name="Gargeya S."/>
            <person name="Fitzgerald M."/>
            <person name="Haas B."/>
            <person name="Abouelleil A."/>
            <person name="Allen A.W."/>
            <person name="Alvarado L."/>
            <person name="Arachchi H.M."/>
            <person name="Berlin A.M."/>
            <person name="Chapman S.B."/>
            <person name="Gainer-Dewar J."/>
            <person name="Goldberg J."/>
            <person name="Griggs A."/>
            <person name="Gujja S."/>
            <person name="Hansen M."/>
            <person name="Howarth C."/>
            <person name="Imamovic A."/>
            <person name="Ireland A."/>
            <person name="Larimer J."/>
            <person name="McCowan C."/>
            <person name="Murphy C."/>
            <person name="Pearson M."/>
            <person name="Poon T.W."/>
            <person name="Priest M."/>
            <person name="Roberts A."/>
            <person name="Saif S."/>
            <person name="Shea T."/>
            <person name="Sisk P."/>
            <person name="Sykes S."/>
            <person name="Wortman J."/>
            <person name="Nusbaum C."/>
            <person name="Birren B."/>
        </authorList>
    </citation>
    <scope>NUCLEOTIDE SEQUENCE [LARGE SCALE GENOMIC DNA]</scope>
    <source>
        <strain evidence="1 2">P1976</strain>
    </source>
</reference>